<dbReference type="AlphaFoldDB" id="A0A0V1M5A0"/>
<proteinExistence type="predicted"/>
<evidence type="ECO:0000313" key="1">
    <source>
        <dbReference type="EMBL" id="KRZ65490.1"/>
    </source>
</evidence>
<sequence length="63" mass="7070">MDRLPEVEVAVLYPRIQKVALNLRHQGSTNSQMIVSGLRSTSRTAALLIKAWNINPYVPMSPH</sequence>
<comment type="caution">
    <text evidence="2">The sequence shown here is derived from an EMBL/GenBank/DDBJ whole genome shotgun (WGS) entry which is preliminary data.</text>
</comment>
<keyword evidence="4" id="KW-1185">Reference proteome</keyword>
<evidence type="ECO:0000313" key="4">
    <source>
        <dbReference type="Proteomes" id="UP000054843"/>
    </source>
</evidence>
<dbReference type="EMBL" id="JYDO01000217">
    <property type="protein sequence ID" value="KRZ66951.1"/>
    <property type="molecule type" value="Genomic_DNA"/>
</dbReference>
<protein>
    <submittedName>
        <fullName evidence="2">Uncharacterized protein</fullName>
    </submittedName>
</protein>
<dbReference type="EMBL" id="JYDO01000347">
    <property type="protein sequence ID" value="KRZ65490.1"/>
    <property type="molecule type" value="Genomic_DNA"/>
</dbReference>
<organism evidence="2 4">
    <name type="scientific">Trichinella papuae</name>
    <dbReference type="NCBI Taxonomy" id="268474"/>
    <lineage>
        <taxon>Eukaryota</taxon>
        <taxon>Metazoa</taxon>
        <taxon>Ecdysozoa</taxon>
        <taxon>Nematoda</taxon>
        <taxon>Enoplea</taxon>
        <taxon>Dorylaimia</taxon>
        <taxon>Trichinellida</taxon>
        <taxon>Trichinellidae</taxon>
        <taxon>Trichinella</taxon>
    </lineage>
</organism>
<evidence type="ECO:0000313" key="3">
    <source>
        <dbReference type="EMBL" id="KRZ73205.1"/>
    </source>
</evidence>
<name>A0A0V1M5A0_9BILA</name>
<gene>
    <name evidence="2" type="ORF">T10_12448</name>
    <name evidence="3" type="ORF">T10_2636</name>
    <name evidence="1" type="ORF">T10_9305</name>
</gene>
<accession>A0A0V1M5A0</accession>
<dbReference type="EMBL" id="JYDO01000067">
    <property type="protein sequence ID" value="KRZ73205.1"/>
    <property type="molecule type" value="Genomic_DNA"/>
</dbReference>
<reference evidence="2 4" key="1">
    <citation type="submission" date="2015-01" db="EMBL/GenBank/DDBJ databases">
        <title>Evolution of Trichinella species and genotypes.</title>
        <authorList>
            <person name="Korhonen P.K."/>
            <person name="Edoardo P."/>
            <person name="Giuseppe L.R."/>
            <person name="Gasser R.B."/>
        </authorList>
    </citation>
    <scope>NUCLEOTIDE SEQUENCE [LARGE SCALE GENOMIC DNA]</scope>
    <source>
        <strain evidence="2">ISS1980</strain>
    </source>
</reference>
<evidence type="ECO:0000313" key="2">
    <source>
        <dbReference type="EMBL" id="KRZ66951.1"/>
    </source>
</evidence>
<dbReference type="Proteomes" id="UP000054843">
    <property type="component" value="Unassembled WGS sequence"/>
</dbReference>